<dbReference type="InterPro" id="IPR029064">
    <property type="entry name" value="Ribosomal_eL30-like_sf"/>
</dbReference>
<proteinExistence type="predicted"/>
<keyword evidence="3" id="KW-1185">Reference proteome</keyword>
<name>A0A845L4A7_9FIRM</name>
<dbReference type="Pfam" id="PF01248">
    <property type="entry name" value="Ribosomal_L7Ae"/>
    <property type="match status" value="1"/>
</dbReference>
<dbReference type="Proteomes" id="UP000463470">
    <property type="component" value="Unassembled WGS sequence"/>
</dbReference>
<gene>
    <name evidence="2" type="ORF">GTO91_15560</name>
</gene>
<dbReference type="Gene3D" id="3.30.1330.30">
    <property type="match status" value="1"/>
</dbReference>
<evidence type="ECO:0000259" key="1">
    <source>
        <dbReference type="Pfam" id="PF01248"/>
    </source>
</evidence>
<feature type="domain" description="Ribosomal protein eL8/eL30/eS12/Gadd45" evidence="1">
    <location>
        <begin position="4"/>
        <end position="92"/>
    </location>
</feature>
<dbReference type="InterPro" id="IPR004038">
    <property type="entry name" value="Ribosomal_eL8/eL30/eS12/Gad45"/>
</dbReference>
<comment type="caution">
    <text evidence="2">The sequence shown here is derived from an EMBL/GenBank/DDBJ whole genome shotgun (WGS) entry which is preliminary data.</text>
</comment>
<accession>A0A845L4A7</accession>
<dbReference type="OrthoDB" id="9794863at2"/>
<reference evidence="2 3" key="1">
    <citation type="submission" date="2020-01" db="EMBL/GenBank/DDBJ databases">
        <title>Whole-genome sequence of Heliobacterium undosum DSM 13378.</title>
        <authorList>
            <person name="Kyndt J.A."/>
            <person name="Meyer T.E."/>
        </authorList>
    </citation>
    <scope>NUCLEOTIDE SEQUENCE [LARGE SCALE GENOMIC DNA]</scope>
    <source>
        <strain evidence="2 3">DSM 13378</strain>
    </source>
</reference>
<dbReference type="EMBL" id="WXEY01000026">
    <property type="protein sequence ID" value="MZP31123.1"/>
    <property type="molecule type" value="Genomic_DNA"/>
</dbReference>
<protein>
    <submittedName>
        <fullName evidence="2">L7Ae/L30e/S12e/Gadd45 family protein</fullName>
    </submittedName>
</protein>
<dbReference type="RefSeq" id="WP_161259644.1">
    <property type="nucleotide sequence ID" value="NZ_WXEY01000026.1"/>
</dbReference>
<organism evidence="2 3">
    <name type="scientific">Heliomicrobium undosum</name>
    <dbReference type="NCBI Taxonomy" id="121734"/>
    <lineage>
        <taxon>Bacteria</taxon>
        <taxon>Bacillati</taxon>
        <taxon>Bacillota</taxon>
        <taxon>Clostridia</taxon>
        <taxon>Eubacteriales</taxon>
        <taxon>Heliobacteriaceae</taxon>
        <taxon>Heliomicrobium</taxon>
    </lineage>
</organism>
<evidence type="ECO:0000313" key="3">
    <source>
        <dbReference type="Proteomes" id="UP000463470"/>
    </source>
</evidence>
<dbReference type="AlphaFoldDB" id="A0A845L4A7"/>
<evidence type="ECO:0000313" key="2">
    <source>
        <dbReference type="EMBL" id="MZP31123.1"/>
    </source>
</evidence>
<sequence length="112" mass="11860">MVTDKVHGLLGLARRAGKIAAGDSAVEANLKKQKVFLLLFTEDASAGVVQKYSHWCGDLGIPTATYGQKETIGQAIGLSPRTLVAVLDEGFAGAIHKALHETTAESSQISRR</sequence>
<dbReference type="SUPFAM" id="SSF55315">
    <property type="entry name" value="L30e-like"/>
    <property type="match status" value="1"/>
</dbReference>